<dbReference type="OrthoDB" id="6150856at2759"/>
<evidence type="ECO:0000313" key="6">
    <source>
        <dbReference type="Proteomes" id="UP000005408"/>
    </source>
</evidence>
<dbReference type="Pfam" id="PF00012">
    <property type="entry name" value="HSP70"/>
    <property type="match status" value="1"/>
</dbReference>
<proteinExistence type="inferred from homology"/>
<dbReference type="AlphaFoldDB" id="A0A8W8J8R2"/>
<evidence type="ECO:0000256" key="3">
    <source>
        <dbReference type="ARBA" id="ARBA00022840"/>
    </source>
</evidence>
<accession>A0A8W8J8R2</accession>
<dbReference type="SUPFAM" id="SSF53067">
    <property type="entry name" value="Actin-like ATPase domain"/>
    <property type="match status" value="2"/>
</dbReference>
<dbReference type="InterPro" id="IPR043129">
    <property type="entry name" value="ATPase_NBD"/>
</dbReference>
<dbReference type="PANTHER" id="PTHR14187">
    <property type="entry name" value="ALPHA KINASE/ELONGATION FACTOR 2 KINASE"/>
    <property type="match status" value="1"/>
</dbReference>
<evidence type="ECO:0008006" key="7">
    <source>
        <dbReference type="Google" id="ProtNLM"/>
    </source>
</evidence>
<organism evidence="5 6">
    <name type="scientific">Magallana gigas</name>
    <name type="common">Pacific oyster</name>
    <name type="synonym">Crassostrea gigas</name>
    <dbReference type="NCBI Taxonomy" id="29159"/>
    <lineage>
        <taxon>Eukaryota</taxon>
        <taxon>Metazoa</taxon>
        <taxon>Spiralia</taxon>
        <taxon>Lophotrochozoa</taxon>
        <taxon>Mollusca</taxon>
        <taxon>Bivalvia</taxon>
        <taxon>Autobranchia</taxon>
        <taxon>Pteriomorphia</taxon>
        <taxon>Ostreida</taxon>
        <taxon>Ostreoidea</taxon>
        <taxon>Ostreidae</taxon>
        <taxon>Magallana</taxon>
    </lineage>
</organism>
<dbReference type="OMA" id="YIFVECE"/>
<evidence type="ECO:0000313" key="5">
    <source>
        <dbReference type="EnsemblMetazoa" id="G17298.3:cds"/>
    </source>
</evidence>
<evidence type="ECO:0000256" key="2">
    <source>
        <dbReference type="ARBA" id="ARBA00022741"/>
    </source>
</evidence>
<evidence type="ECO:0000256" key="1">
    <source>
        <dbReference type="ARBA" id="ARBA00007381"/>
    </source>
</evidence>
<dbReference type="EnsemblMetazoa" id="G17298.3">
    <property type="protein sequence ID" value="G17298.3:cds"/>
    <property type="gene ID" value="G17298"/>
</dbReference>
<dbReference type="GO" id="GO:0005524">
    <property type="term" value="F:ATP binding"/>
    <property type="evidence" value="ECO:0007669"/>
    <property type="project" value="UniProtKB-KW"/>
</dbReference>
<dbReference type="Gene3D" id="3.30.420.40">
    <property type="match status" value="1"/>
</dbReference>
<feature type="region of interest" description="Disordered" evidence="4">
    <location>
        <begin position="437"/>
        <end position="474"/>
    </location>
</feature>
<evidence type="ECO:0000256" key="4">
    <source>
        <dbReference type="SAM" id="MobiDB-lite"/>
    </source>
</evidence>
<dbReference type="Proteomes" id="UP000005408">
    <property type="component" value="Unassembled WGS sequence"/>
</dbReference>
<reference evidence="5" key="1">
    <citation type="submission" date="2022-08" db="UniProtKB">
        <authorList>
            <consortium name="EnsemblMetazoa"/>
        </authorList>
    </citation>
    <scope>IDENTIFICATION</scope>
    <source>
        <strain evidence="5">05x7-T-G4-1.051#20</strain>
    </source>
</reference>
<comment type="similarity">
    <text evidence="1">Belongs to the heat shock protein 70 family.</text>
</comment>
<keyword evidence="6" id="KW-1185">Reference proteome</keyword>
<sequence length="474" mass="52843">MSEIEVIVAIKLGTNYSTNAYMIKHVDPDDRKMLNVPFKTQATSQMSVTTPTVALFEDNGTISITSYGSEAELQYIHLADRRSHLLFREFIWHLFCADDTIPENLSDVNGKQMNSVDVLSSVIEYMVSHVKSKTGEDISGIPITFKYVFTIPTCSCDDAKRFMSEAAVKAGCSPNDVIVVEEAAAALQFYMNSQYEGELKVLDVSDRCYLVVELEDDNVTISILNHIKDGRIGIVYRNTAEVWGSCQVQKDFVEMLNCETSKTLLDGFFEQYPLEHFELIQEIKKKIKYTLPETSRVAIKMSALMLEKNGSLEDMQKSVAKSGLNDKINFRLDKCIISPEAFKSLFIDAGKQIVQYLKKELPTDLSDIHCIILIGEFAQSPILQDIMKSSFSTVNIHVPGEANMAAIKGSVLVGENNVDVDTSGCICGSKESATENVCSSQGNDQRPRKKEPVSTPTKINPSKNRNKSRLCVIQ</sequence>
<dbReference type="CDD" id="cd10229">
    <property type="entry name" value="ASKHA_NBD_HSP70_HSPA12"/>
    <property type="match status" value="1"/>
</dbReference>
<dbReference type="GO" id="GO:0140662">
    <property type="term" value="F:ATP-dependent protein folding chaperone"/>
    <property type="evidence" value="ECO:0007669"/>
    <property type="project" value="InterPro"/>
</dbReference>
<protein>
    <recommendedName>
        <fullName evidence="7">Heat shock 70 kDa protein 14</fullName>
    </recommendedName>
</protein>
<keyword evidence="2" id="KW-0547">Nucleotide-binding</keyword>
<name>A0A8W8J8R2_MAGGI</name>
<dbReference type="PANTHER" id="PTHR14187:SF5">
    <property type="entry name" value="HEAT SHOCK 70 KDA PROTEIN 12A"/>
    <property type="match status" value="1"/>
</dbReference>
<feature type="compositionally biased region" description="Polar residues" evidence="4">
    <location>
        <begin position="454"/>
        <end position="463"/>
    </location>
</feature>
<dbReference type="InterPro" id="IPR013126">
    <property type="entry name" value="Hsp_70_fam"/>
</dbReference>
<keyword evidence="3" id="KW-0067">ATP-binding</keyword>